<dbReference type="NCBIfam" id="TIGR01965">
    <property type="entry name" value="VCBS_repeat"/>
    <property type="match status" value="1"/>
</dbReference>
<gene>
    <name evidence="2" type="ORF">TRL7639_01729</name>
</gene>
<dbReference type="Proteomes" id="UP000193077">
    <property type="component" value="Unassembled WGS sequence"/>
</dbReference>
<dbReference type="InterPro" id="IPR036844">
    <property type="entry name" value="Hint_dom_sf"/>
</dbReference>
<reference evidence="2 3" key="1">
    <citation type="submission" date="2017-03" db="EMBL/GenBank/DDBJ databases">
        <authorList>
            <person name="Afonso C.L."/>
            <person name="Miller P.J."/>
            <person name="Scott M.A."/>
            <person name="Spackman E."/>
            <person name="Goraichik I."/>
            <person name="Dimitrov K.M."/>
            <person name="Suarez D.L."/>
            <person name="Swayne D.E."/>
        </authorList>
    </citation>
    <scope>NUCLEOTIDE SEQUENCE [LARGE SCALE GENOMIC DNA]</scope>
    <source>
        <strain evidence="2 3">CECT 7639</strain>
    </source>
</reference>
<dbReference type="SUPFAM" id="SSF51294">
    <property type="entry name" value="Hedgehog/intein (Hint) domain"/>
    <property type="match status" value="1"/>
</dbReference>
<organism evidence="2 3">
    <name type="scientific">Falsiruegeria litorea R37</name>
    <dbReference type="NCBI Taxonomy" id="1200284"/>
    <lineage>
        <taxon>Bacteria</taxon>
        <taxon>Pseudomonadati</taxon>
        <taxon>Pseudomonadota</taxon>
        <taxon>Alphaproteobacteria</taxon>
        <taxon>Rhodobacterales</taxon>
        <taxon>Roseobacteraceae</taxon>
        <taxon>Falsiruegeria</taxon>
    </lineage>
</organism>
<protein>
    <recommendedName>
        <fullName evidence="1">Hedgehog/Intein (Hint) domain-containing protein</fullName>
    </recommendedName>
</protein>
<dbReference type="InterPro" id="IPR028992">
    <property type="entry name" value="Hedgehog/Intein_dom"/>
</dbReference>
<evidence type="ECO:0000313" key="2">
    <source>
        <dbReference type="EMBL" id="SLN36069.1"/>
    </source>
</evidence>
<name>A0A1Y5SA77_9RHOB</name>
<evidence type="ECO:0000313" key="3">
    <source>
        <dbReference type="Proteomes" id="UP000193077"/>
    </source>
</evidence>
<dbReference type="RefSeq" id="WP_085795298.1">
    <property type="nucleotide sequence ID" value="NZ_FWFO01000001.1"/>
</dbReference>
<dbReference type="AlphaFoldDB" id="A0A1Y5SA77"/>
<dbReference type="EMBL" id="FWFO01000001">
    <property type="protein sequence ID" value="SLN36069.1"/>
    <property type="molecule type" value="Genomic_DNA"/>
</dbReference>
<sequence>MVSNAPRDAINIIITGDTTGSVTGSPPNVATGDLDDIVDLPNPGWTFFFSSWDISNDPTLGSATIDPSTGQWTYTVDQAEFDALDDGEIVQDTFEVEVSVFAFSPGGQLFVETETQEITIEIEGVCFVMGTLIRAVQGYKKVEELQVGDHVWTRDHGPQEIKWIESSAVRRGRMKRDPALLPVRISKDALGRGQPRDDIYLSQQHRILVCGPAVELLFGEPEALVCAQDLCHWPGVDIVLPDDDIRYYHILLGQHEILDADGVPAESLFLGEEALYQLSSDALQELSSIFDEDTPSPQGPGFGQAARMLLRSYEAQTILHPALADA</sequence>
<dbReference type="InterPro" id="IPR006141">
    <property type="entry name" value="Intein_N"/>
</dbReference>
<dbReference type="Gene3D" id="2.170.16.10">
    <property type="entry name" value="Hedgehog/Intein (Hint) domain"/>
    <property type="match status" value="1"/>
</dbReference>
<dbReference type="Pfam" id="PF13403">
    <property type="entry name" value="Hint_2"/>
    <property type="match status" value="1"/>
</dbReference>
<dbReference type="GO" id="GO:0016539">
    <property type="term" value="P:intein-mediated protein splicing"/>
    <property type="evidence" value="ECO:0007669"/>
    <property type="project" value="InterPro"/>
</dbReference>
<dbReference type="InterPro" id="IPR010221">
    <property type="entry name" value="VCBS_dom"/>
</dbReference>
<evidence type="ECO:0000259" key="1">
    <source>
        <dbReference type="Pfam" id="PF13403"/>
    </source>
</evidence>
<proteinExistence type="predicted"/>
<feature type="domain" description="Hedgehog/Intein (Hint)" evidence="1">
    <location>
        <begin position="125"/>
        <end position="271"/>
    </location>
</feature>
<dbReference type="PROSITE" id="PS50817">
    <property type="entry name" value="INTEIN_N_TER"/>
    <property type="match status" value="1"/>
</dbReference>
<keyword evidence="3" id="KW-1185">Reference proteome</keyword>
<dbReference type="OrthoDB" id="6305173at2"/>
<accession>A0A1Y5SA77</accession>